<accession>A0AA41PW50</accession>
<dbReference type="RefSeq" id="WP_235050064.1">
    <property type="nucleotide sequence ID" value="NZ_JAKFHA010000001.1"/>
</dbReference>
<reference evidence="2" key="1">
    <citation type="submission" date="2022-01" db="EMBL/GenBank/DDBJ databases">
        <title>Genome-Based Taxonomic Classification of the Phylum Actinobacteria.</title>
        <authorList>
            <person name="Gao Y."/>
        </authorList>
    </citation>
    <scope>NUCLEOTIDE SEQUENCE</scope>
    <source>
        <strain evidence="2">KLBMP 8922</strain>
    </source>
</reference>
<keyword evidence="1" id="KW-1133">Transmembrane helix</keyword>
<evidence type="ECO:0000313" key="3">
    <source>
        <dbReference type="Proteomes" id="UP001165378"/>
    </source>
</evidence>
<protein>
    <submittedName>
        <fullName evidence="2">DUF2304 domain-containing protein</fullName>
    </submittedName>
</protein>
<comment type="caution">
    <text evidence="2">The sequence shown here is derived from an EMBL/GenBank/DDBJ whole genome shotgun (WGS) entry which is preliminary data.</text>
</comment>
<feature type="transmembrane region" description="Helical" evidence="1">
    <location>
        <begin position="30"/>
        <end position="48"/>
    </location>
</feature>
<keyword evidence="3" id="KW-1185">Reference proteome</keyword>
<proteinExistence type="predicted"/>
<name>A0AA41PW50_9ACTN</name>
<evidence type="ECO:0000313" key="2">
    <source>
        <dbReference type="EMBL" id="MCF2525999.1"/>
    </source>
</evidence>
<keyword evidence="1" id="KW-0472">Membrane</keyword>
<dbReference type="AlphaFoldDB" id="A0AA41PW50"/>
<feature type="transmembrane region" description="Helical" evidence="1">
    <location>
        <begin position="6"/>
        <end position="23"/>
    </location>
</feature>
<gene>
    <name evidence="2" type="ORF">LZ495_02000</name>
</gene>
<evidence type="ECO:0000256" key="1">
    <source>
        <dbReference type="SAM" id="Phobius"/>
    </source>
</evidence>
<sequence length="64" mass="6806">MALNVSVVVLLAVIVFLFIRKGGMKIWHAIVCALLGFYLASTSIAPSIRTSGNSVANLLGNLNF</sequence>
<keyword evidence="1" id="KW-0812">Transmembrane</keyword>
<dbReference type="Proteomes" id="UP001165378">
    <property type="component" value="Unassembled WGS sequence"/>
</dbReference>
<dbReference type="EMBL" id="JAKFHA010000001">
    <property type="protein sequence ID" value="MCF2525999.1"/>
    <property type="molecule type" value="Genomic_DNA"/>
</dbReference>
<organism evidence="2 3">
    <name type="scientific">Yinghuangia soli</name>
    <dbReference type="NCBI Taxonomy" id="2908204"/>
    <lineage>
        <taxon>Bacteria</taxon>
        <taxon>Bacillati</taxon>
        <taxon>Actinomycetota</taxon>
        <taxon>Actinomycetes</taxon>
        <taxon>Kitasatosporales</taxon>
        <taxon>Streptomycetaceae</taxon>
        <taxon>Yinghuangia</taxon>
    </lineage>
</organism>